<protein>
    <recommendedName>
        <fullName evidence="8 9">Cell division protein ZipA</fullName>
    </recommendedName>
</protein>
<keyword evidence="1 8" id="KW-1003">Cell membrane</keyword>
<proteinExistence type="inferred from homology"/>
<dbReference type="RefSeq" id="WP_269819382.1">
    <property type="nucleotide sequence ID" value="NZ_CP114976.1"/>
</dbReference>
<accession>A0AAE9VQD1</accession>
<keyword evidence="4 8" id="KW-0812">Transmembrane</keyword>
<reference evidence="12 13" key="1">
    <citation type="submission" date="2022-12" db="EMBL/GenBank/DDBJ databases">
        <title>Coexistence and Characterization of a Novel Tigecycline Resistance gene tet(X) variant and blaNDM-1 in a Pseudomonas caeni Isolate of Chicken Origin.</title>
        <authorList>
            <person name="Lu X."/>
            <person name="Zhang L."/>
            <person name="Li R."/>
            <person name="Wang Z."/>
        </authorList>
    </citation>
    <scope>NUCLEOTIDE SEQUENCE [LARGE SCALE GENOMIC DNA]</scope>
    <source>
        <strain evidence="12 13">CE14</strain>
    </source>
</reference>
<dbReference type="GO" id="GO:0032153">
    <property type="term" value="C:cell division site"/>
    <property type="evidence" value="ECO:0007669"/>
    <property type="project" value="UniProtKB-UniRule"/>
</dbReference>
<feature type="domain" description="ZipA C-terminal FtsZ-binding" evidence="11">
    <location>
        <begin position="125"/>
        <end position="255"/>
    </location>
</feature>
<name>A0AAE9VQD1_9GAMM</name>
<dbReference type="InterPro" id="IPR007449">
    <property type="entry name" value="ZipA_FtsZ-bd_C"/>
</dbReference>
<evidence type="ECO:0000256" key="5">
    <source>
        <dbReference type="ARBA" id="ARBA00022989"/>
    </source>
</evidence>
<dbReference type="GO" id="GO:0005886">
    <property type="term" value="C:plasma membrane"/>
    <property type="evidence" value="ECO:0007669"/>
    <property type="project" value="UniProtKB-SubCell"/>
</dbReference>
<evidence type="ECO:0000259" key="11">
    <source>
        <dbReference type="SMART" id="SM00771"/>
    </source>
</evidence>
<sequence>MDIGLREWLVVIGIIVIAAVLFDGWRRMSGNRSTLKFRLDRNLADLPDEENPEILGPARPAKKREPSIDSDDVDLGLHAQTDMHPSFTAQTATDDFSLENPEEPTLLNPFDNKAQENFDSEPDDYEEILIIHVVSRSEEGFKGPALLQSILESGLRYGAMDIFHRHESMTGNGDKLFSMANALNPGTFDLDDMDLFSTRAVCFFMGLPGPRNTRQAFDLMIAAARKLAKELDGDLKDDHRSVLTAQTIEHYRQRIADFERQQLTQKL</sequence>
<evidence type="ECO:0000256" key="6">
    <source>
        <dbReference type="ARBA" id="ARBA00023136"/>
    </source>
</evidence>
<dbReference type="Gene3D" id="3.30.1400.10">
    <property type="entry name" value="ZipA, C-terminal FtsZ-binding domain"/>
    <property type="match status" value="1"/>
</dbReference>
<keyword evidence="3 8" id="KW-0132">Cell division</keyword>
<gene>
    <name evidence="8 12" type="primary">zipA</name>
    <name evidence="12" type="ORF">O6P33_06490</name>
</gene>
<dbReference type="Proteomes" id="UP001212189">
    <property type="component" value="Chromosome"/>
</dbReference>
<evidence type="ECO:0000256" key="1">
    <source>
        <dbReference type="ARBA" id="ARBA00022475"/>
    </source>
</evidence>
<dbReference type="KEGG" id="dce:O6P33_06490"/>
<evidence type="ECO:0000256" key="4">
    <source>
        <dbReference type="ARBA" id="ARBA00022692"/>
    </source>
</evidence>
<dbReference type="HAMAP" id="MF_00509">
    <property type="entry name" value="ZipA"/>
    <property type="match status" value="1"/>
</dbReference>
<feature type="region of interest" description="Disordered" evidence="10">
    <location>
        <begin position="48"/>
        <end position="69"/>
    </location>
</feature>
<evidence type="ECO:0000256" key="2">
    <source>
        <dbReference type="ARBA" id="ARBA00022519"/>
    </source>
</evidence>
<dbReference type="AlphaFoldDB" id="A0AAE9VQD1"/>
<keyword evidence="2 8" id="KW-0997">Cell inner membrane</keyword>
<keyword evidence="5 8" id="KW-1133">Transmembrane helix</keyword>
<dbReference type="GO" id="GO:0043093">
    <property type="term" value="P:FtsZ-dependent cytokinesis"/>
    <property type="evidence" value="ECO:0007669"/>
    <property type="project" value="UniProtKB-UniRule"/>
</dbReference>
<dbReference type="GO" id="GO:0000917">
    <property type="term" value="P:division septum assembly"/>
    <property type="evidence" value="ECO:0007669"/>
    <property type="project" value="TreeGrafter"/>
</dbReference>
<dbReference type="PANTHER" id="PTHR38685:SF1">
    <property type="entry name" value="CELL DIVISION PROTEIN ZIPA"/>
    <property type="match status" value="1"/>
</dbReference>
<dbReference type="SMART" id="SM00771">
    <property type="entry name" value="ZipA_C"/>
    <property type="match status" value="1"/>
</dbReference>
<dbReference type="SUPFAM" id="SSF64383">
    <property type="entry name" value="Cell-division protein ZipA, C-terminal domain"/>
    <property type="match status" value="1"/>
</dbReference>
<dbReference type="PANTHER" id="PTHR38685">
    <property type="entry name" value="CELL DIVISION PROTEIN ZIPA"/>
    <property type="match status" value="1"/>
</dbReference>
<evidence type="ECO:0000313" key="13">
    <source>
        <dbReference type="Proteomes" id="UP001212189"/>
    </source>
</evidence>
<evidence type="ECO:0000256" key="7">
    <source>
        <dbReference type="ARBA" id="ARBA00023306"/>
    </source>
</evidence>
<comment type="subunit">
    <text evidence="8">Interacts with FtsZ via their C-terminal domains.</text>
</comment>
<dbReference type="NCBIfam" id="TIGR02205">
    <property type="entry name" value="septum_zipA"/>
    <property type="match status" value="1"/>
</dbReference>
<evidence type="ECO:0000256" key="3">
    <source>
        <dbReference type="ARBA" id="ARBA00022618"/>
    </source>
</evidence>
<dbReference type="EMBL" id="CP114976">
    <property type="protein sequence ID" value="WBE26460.1"/>
    <property type="molecule type" value="Genomic_DNA"/>
</dbReference>
<keyword evidence="7 8" id="KW-0131">Cell cycle</keyword>
<evidence type="ECO:0000256" key="9">
    <source>
        <dbReference type="RuleBase" id="RU003612"/>
    </source>
</evidence>
<dbReference type="InterPro" id="IPR036765">
    <property type="entry name" value="ZipA_FtsZ-bd_C_sf"/>
</dbReference>
<keyword evidence="6 8" id="KW-0472">Membrane</keyword>
<comment type="function">
    <text evidence="8 9">Essential cell division protein that stabilizes the FtsZ protofilaments by cross-linking them and that serves as a cytoplasmic membrane anchor for the Z ring. Also required for the recruitment to the septal ring of downstream cell division proteins.</text>
</comment>
<comment type="similarity">
    <text evidence="8 9">Belongs to the ZipA family.</text>
</comment>
<evidence type="ECO:0000256" key="8">
    <source>
        <dbReference type="HAMAP-Rule" id="MF_00509"/>
    </source>
</evidence>
<organism evidence="12 13">
    <name type="scientific">Denitrificimonas caeni</name>
    <dbReference type="NCBI Taxonomy" id="521720"/>
    <lineage>
        <taxon>Bacteria</taxon>
        <taxon>Pseudomonadati</taxon>
        <taxon>Pseudomonadota</taxon>
        <taxon>Gammaproteobacteria</taxon>
        <taxon>Pseudomonadales</taxon>
        <taxon>Pseudomonadaceae</taxon>
        <taxon>Denitrificimonas</taxon>
    </lineage>
</organism>
<comment type="subcellular location">
    <subcellularLocation>
        <location evidence="8">Cell inner membrane</location>
        <topology evidence="8">Single-pass type I membrane protein</topology>
    </subcellularLocation>
    <text evidence="8">Localizes to the Z ring in an FtsZ-dependent manner.</text>
</comment>
<keyword evidence="13" id="KW-1185">Reference proteome</keyword>
<dbReference type="InterPro" id="IPR011919">
    <property type="entry name" value="Cell_div_ZipA"/>
</dbReference>
<dbReference type="Pfam" id="PF04354">
    <property type="entry name" value="ZipA_C"/>
    <property type="match status" value="1"/>
</dbReference>
<evidence type="ECO:0000313" key="12">
    <source>
        <dbReference type="EMBL" id="WBE26460.1"/>
    </source>
</evidence>
<feature type="transmembrane region" description="Helical" evidence="8">
    <location>
        <begin position="6"/>
        <end position="25"/>
    </location>
</feature>
<evidence type="ECO:0000256" key="10">
    <source>
        <dbReference type="SAM" id="MobiDB-lite"/>
    </source>
</evidence>